<evidence type="ECO:0000256" key="1">
    <source>
        <dbReference type="SAM" id="MobiDB-lite"/>
    </source>
</evidence>
<gene>
    <name evidence="3" type="ORF">PECUL_23A032483</name>
</gene>
<keyword evidence="4" id="KW-1185">Reference proteome</keyword>
<dbReference type="InterPro" id="IPR035437">
    <property type="entry name" value="SNase_OB-fold_sf"/>
</dbReference>
<dbReference type="Proteomes" id="UP001295444">
    <property type="component" value="Chromosome 03"/>
</dbReference>
<proteinExistence type="predicted"/>
<dbReference type="InterPro" id="IPR002999">
    <property type="entry name" value="Tudor"/>
</dbReference>
<evidence type="ECO:0000259" key="2">
    <source>
        <dbReference type="Pfam" id="PF00567"/>
    </source>
</evidence>
<dbReference type="Pfam" id="PF00567">
    <property type="entry name" value="TUDOR"/>
    <property type="match status" value="1"/>
</dbReference>
<accession>A0AAD1W086</accession>
<feature type="domain" description="Tudor" evidence="2">
    <location>
        <begin position="146"/>
        <end position="220"/>
    </location>
</feature>
<dbReference type="AlphaFoldDB" id="A0AAD1W086"/>
<feature type="region of interest" description="Disordered" evidence="1">
    <location>
        <begin position="47"/>
        <end position="113"/>
    </location>
</feature>
<name>A0AAD1W086_PELCU</name>
<protein>
    <recommendedName>
        <fullName evidence="2">Tudor domain-containing protein</fullName>
    </recommendedName>
</protein>
<dbReference type="Gene3D" id="2.30.30.140">
    <property type="match status" value="1"/>
</dbReference>
<feature type="compositionally biased region" description="Polar residues" evidence="1">
    <location>
        <begin position="91"/>
        <end position="106"/>
    </location>
</feature>
<evidence type="ECO:0000313" key="4">
    <source>
        <dbReference type="Proteomes" id="UP001295444"/>
    </source>
</evidence>
<evidence type="ECO:0000313" key="3">
    <source>
        <dbReference type="EMBL" id="CAH2275659.1"/>
    </source>
</evidence>
<dbReference type="Gene3D" id="2.40.50.90">
    <property type="match status" value="1"/>
</dbReference>
<dbReference type="EMBL" id="OW240914">
    <property type="protein sequence ID" value="CAH2275659.1"/>
    <property type="molecule type" value="Genomic_DNA"/>
</dbReference>
<sequence>MCVASHRLQAKTVSKHEDGYSVELVDTKSSKLISDALIAEGAAISDDDRKNRMSSGDSKSVHKINVPDTSPREITSNRYSANREAPAVTDPSGSSILPVTKQTSSVEPMKDLSKESSVVNKMTLNKRQDDVCDNRQWKSIDLPLNEALQACVISVISPDLFFIFPKEIKADEMRVQRLQRVLVDIAGYCNAERNGGRFTPSVGEMCCSQFTADGQFYRALKAVALTVLGVNGDIYAVSMEQLHSTGHLNIAEKLVSEGLGQSTTPPSKGACKGPECCCHDSLKRVEKLEEIIQHLLKRESIK</sequence>
<organism evidence="3 4">
    <name type="scientific">Pelobates cultripes</name>
    <name type="common">Western spadefoot toad</name>
    <dbReference type="NCBI Taxonomy" id="61616"/>
    <lineage>
        <taxon>Eukaryota</taxon>
        <taxon>Metazoa</taxon>
        <taxon>Chordata</taxon>
        <taxon>Craniata</taxon>
        <taxon>Vertebrata</taxon>
        <taxon>Euteleostomi</taxon>
        <taxon>Amphibia</taxon>
        <taxon>Batrachia</taxon>
        <taxon>Anura</taxon>
        <taxon>Pelobatoidea</taxon>
        <taxon>Pelobatidae</taxon>
        <taxon>Pelobates</taxon>
    </lineage>
</organism>
<reference evidence="3" key="1">
    <citation type="submission" date="2022-03" db="EMBL/GenBank/DDBJ databases">
        <authorList>
            <person name="Alioto T."/>
            <person name="Alioto T."/>
            <person name="Gomez Garrido J."/>
        </authorList>
    </citation>
    <scope>NUCLEOTIDE SEQUENCE</scope>
</reference>